<evidence type="ECO:0000256" key="7">
    <source>
        <dbReference type="ARBA" id="ARBA00022927"/>
    </source>
</evidence>
<dbReference type="GO" id="GO:0015031">
    <property type="term" value="P:protein transport"/>
    <property type="evidence" value="ECO:0007669"/>
    <property type="project" value="UniProtKB-KW"/>
</dbReference>
<keyword evidence="11 14" id="KW-0496">Mitochondrion</keyword>
<evidence type="ECO:0000256" key="3">
    <source>
        <dbReference type="ARBA" id="ARBA00006344"/>
    </source>
</evidence>
<protein>
    <recommendedName>
        <fullName evidence="14">Mitochondrial import inner membrane translocase subunit TIM50</fullName>
    </recommendedName>
</protein>
<feature type="transmembrane region" description="Helical" evidence="14">
    <location>
        <begin position="97"/>
        <end position="117"/>
    </location>
</feature>
<dbReference type="Pfam" id="PF03031">
    <property type="entry name" value="NIF"/>
    <property type="match status" value="1"/>
</dbReference>
<keyword evidence="5 14" id="KW-0812">Transmembrane</keyword>
<dbReference type="InterPro" id="IPR023214">
    <property type="entry name" value="HAD_sf"/>
</dbReference>
<keyword evidence="4 14" id="KW-0813">Transport</keyword>
<sequence length="374" mass="42709">MAVGRACMCLWHGLRPKLATPVRSGPSLLRSWSSWSPPSRQPHRWSGLRKRWDSIPALRRGLADAGAGSSGSGSGAGSGASGRSADQFSQRAMKYTFVAFGAMFTGVGGFLVVTWGAPPLDEEGKEIEDEFSHMPRWKAHLYRTYKELQLYNKMIKDPSRDKLLPDPLTEPYYQPPYTLVLEMTGVLVHPDWTYQTGWRFKKRPGVNHFLQQVGPPLFEVVIYTSEQGFTAYPILDTLDPQGYIMYRLFRDATRYTNGHHVKDLSCLNRDLSRVIMVDWSAEACSLQPRNALRLPKWDGSDDDRTLIELAQFLRTIATSEVEDVRTVLDYYSQFDNPLEAFKENQRKLQEEKQQVPLEPSPSQRSWAMGLWKRQ</sequence>
<evidence type="ECO:0000313" key="17">
    <source>
        <dbReference type="EMBL" id="JAP83513.1"/>
    </source>
</evidence>
<dbReference type="Gene3D" id="3.40.50.1000">
    <property type="entry name" value="HAD superfamily/HAD-like"/>
    <property type="match status" value="1"/>
</dbReference>
<feature type="compositionally biased region" description="Low complexity" evidence="15">
    <location>
        <begin position="28"/>
        <end position="38"/>
    </location>
</feature>
<evidence type="ECO:0000256" key="8">
    <source>
        <dbReference type="ARBA" id="ARBA00022946"/>
    </source>
</evidence>
<evidence type="ECO:0000256" key="2">
    <source>
        <dbReference type="ARBA" id="ARBA00004434"/>
    </source>
</evidence>
<organism evidence="17">
    <name type="scientific">Rhipicephalus appendiculatus</name>
    <name type="common">Brown ear tick</name>
    <dbReference type="NCBI Taxonomy" id="34631"/>
    <lineage>
        <taxon>Eukaryota</taxon>
        <taxon>Metazoa</taxon>
        <taxon>Ecdysozoa</taxon>
        <taxon>Arthropoda</taxon>
        <taxon>Chelicerata</taxon>
        <taxon>Arachnida</taxon>
        <taxon>Acari</taxon>
        <taxon>Parasitiformes</taxon>
        <taxon>Ixodida</taxon>
        <taxon>Ixodoidea</taxon>
        <taxon>Ixodidae</taxon>
        <taxon>Rhipicephalinae</taxon>
        <taxon>Rhipicephalus</taxon>
        <taxon>Rhipicephalus</taxon>
    </lineage>
</organism>
<feature type="region of interest" description="Disordered" evidence="15">
    <location>
        <begin position="63"/>
        <end position="83"/>
    </location>
</feature>
<dbReference type="CDD" id="cd07521">
    <property type="entry name" value="HAD_FCP1-like"/>
    <property type="match status" value="1"/>
</dbReference>
<evidence type="ECO:0000256" key="13">
    <source>
        <dbReference type="ARBA" id="ARBA00061911"/>
    </source>
</evidence>
<evidence type="ECO:0000256" key="11">
    <source>
        <dbReference type="ARBA" id="ARBA00023128"/>
    </source>
</evidence>
<evidence type="ECO:0000256" key="6">
    <source>
        <dbReference type="ARBA" id="ARBA00022792"/>
    </source>
</evidence>
<keyword evidence="12 14" id="KW-0472">Membrane</keyword>
<feature type="region of interest" description="Disordered" evidence="15">
    <location>
        <begin position="28"/>
        <end position="47"/>
    </location>
</feature>
<evidence type="ECO:0000256" key="12">
    <source>
        <dbReference type="ARBA" id="ARBA00023136"/>
    </source>
</evidence>
<dbReference type="GO" id="GO:0005744">
    <property type="term" value="C:TIM23 mitochondrial import inner membrane translocase complex"/>
    <property type="evidence" value="ECO:0007669"/>
    <property type="project" value="UniProtKB-UniRule"/>
</dbReference>
<comment type="similarity">
    <text evidence="3 14">Belongs to the TIM50 family.</text>
</comment>
<keyword evidence="8 14" id="KW-0809">Transit peptide</keyword>
<evidence type="ECO:0000256" key="4">
    <source>
        <dbReference type="ARBA" id="ARBA00022448"/>
    </source>
</evidence>
<comment type="function">
    <text evidence="1 14">Essential component of the TIM23 complex, a complex that mediates the translocation of transit peptide-containing proteins across the mitochondrial inner membrane.</text>
</comment>
<dbReference type="PANTHER" id="PTHR12210">
    <property type="entry name" value="DULLARD PROTEIN PHOSPHATASE"/>
    <property type="match status" value="1"/>
</dbReference>
<evidence type="ECO:0000256" key="15">
    <source>
        <dbReference type="SAM" id="MobiDB-lite"/>
    </source>
</evidence>
<evidence type="ECO:0000256" key="14">
    <source>
        <dbReference type="RuleBase" id="RU365079"/>
    </source>
</evidence>
<dbReference type="SMART" id="SM00577">
    <property type="entry name" value="CPDc"/>
    <property type="match status" value="1"/>
</dbReference>
<dbReference type="EMBL" id="GEDV01005044">
    <property type="protein sequence ID" value="JAP83513.1"/>
    <property type="molecule type" value="Transcribed_RNA"/>
</dbReference>
<name>A0A131YWD7_RHIAP</name>
<evidence type="ECO:0000259" key="16">
    <source>
        <dbReference type="PROSITE" id="PS50969"/>
    </source>
</evidence>
<reference evidence="17" key="1">
    <citation type="journal article" date="2016" name="Ticks Tick Borne Dis.">
        <title>De novo assembly and annotation of the salivary gland transcriptome of Rhipicephalus appendiculatus male and female ticks during blood feeding.</title>
        <authorList>
            <person name="de Castro M.H."/>
            <person name="de Klerk D."/>
            <person name="Pienaar R."/>
            <person name="Latif A.A."/>
            <person name="Rees D.J."/>
            <person name="Mans B.J."/>
        </authorList>
    </citation>
    <scope>NUCLEOTIDE SEQUENCE</scope>
    <source>
        <tissue evidence="17">Salivary glands</tissue>
    </source>
</reference>
<proteinExistence type="inferred from homology"/>
<evidence type="ECO:0000256" key="5">
    <source>
        <dbReference type="ARBA" id="ARBA00022692"/>
    </source>
</evidence>
<dbReference type="PROSITE" id="PS50969">
    <property type="entry name" value="FCP1"/>
    <property type="match status" value="1"/>
</dbReference>
<accession>A0A131YWD7</accession>
<evidence type="ECO:0000256" key="10">
    <source>
        <dbReference type="ARBA" id="ARBA00023010"/>
    </source>
</evidence>
<comment type="subcellular location">
    <subcellularLocation>
        <location evidence="2 14">Mitochondrion inner membrane</location>
        <topology evidence="2 14">Single-pass membrane protein</topology>
    </subcellularLocation>
</comment>
<evidence type="ECO:0000256" key="9">
    <source>
        <dbReference type="ARBA" id="ARBA00022989"/>
    </source>
</evidence>
<feature type="region of interest" description="Disordered" evidence="15">
    <location>
        <begin position="347"/>
        <end position="374"/>
    </location>
</feature>
<feature type="domain" description="FCP1 homology" evidence="16">
    <location>
        <begin position="172"/>
        <end position="316"/>
    </location>
</feature>
<comment type="subunit">
    <text evidence="13">Component of the TIM23 complex at least composed of Tim23, Tim17 (Tim17a1, Tim17a2 or Tim17b1) and a Tim50.</text>
</comment>
<keyword evidence="7 14" id="KW-0653">Protein transport</keyword>
<keyword evidence="6" id="KW-0999">Mitochondrion inner membrane</keyword>
<dbReference type="InterPro" id="IPR036412">
    <property type="entry name" value="HAD-like_sf"/>
</dbReference>
<dbReference type="InterPro" id="IPR004274">
    <property type="entry name" value="FCP1_dom"/>
</dbReference>
<keyword evidence="10 14" id="KW-0811">Translocation</keyword>
<dbReference type="AlphaFoldDB" id="A0A131YWD7"/>
<dbReference type="FunFam" id="3.40.50.1000:FF:000019">
    <property type="entry name" value="Mitochondrial import inner membrane translocase subunit TIM50"/>
    <property type="match status" value="1"/>
</dbReference>
<keyword evidence="9 14" id="KW-1133">Transmembrane helix</keyword>
<dbReference type="InterPro" id="IPR050365">
    <property type="entry name" value="TIM50"/>
</dbReference>
<feature type="compositionally biased region" description="Gly residues" evidence="15">
    <location>
        <begin position="68"/>
        <end position="80"/>
    </location>
</feature>
<dbReference type="SUPFAM" id="SSF56784">
    <property type="entry name" value="HAD-like"/>
    <property type="match status" value="1"/>
</dbReference>
<evidence type="ECO:0000256" key="1">
    <source>
        <dbReference type="ARBA" id="ARBA00002959"/>
    </source>
</evidence>